<accession>A0A2J6R3Y3</accession>
<evidence type="ECO:0000256" key="1">
    <source>
        <dbReference type="SAM" id="MobiDB-lite"/>
    </source>
</evidence>
<dbReference type="Proteomes" id="UP000235786">
    <property type="component" value="Unassembled WGS sequence"/>
</dbReference>
<dbReference type="InterPro" id="IPR044926">
    <property type="entry name" value="RGS_subdomain_2"/>
</dbReference>
<evidence type="ECO:0008006" key="6">
    <source>
        <dbReference type="Google" id="ProtNLM"/>
    </source>
</evidence>
<keyword evidence="2" id="KW-0812">Transmembrane</keyword>
<keyword evidence="3" id="KW-0732">Signal</keyword>
<reference evidence="4 5" key="1">
    <citation type="submission" date="2016-04" db="EMBL/GenBank/DDBJ databases">
        <title>A degradative enzymes factory behind the ericoid mycorrhizal symbiosis.</title>
        <authorList>
            <consortium name="DOE Joint Genome Institute"/>
            <person name="Martino E."/>
            <person name="Morin E."/>
            <person name="Grelet G."/>
            <person name="Kuo A."/>
            <person name="Kohler A."/>
            <person name="Daghino S."/>
            <person name="Barry K."/>
            <person name="Choi C."/>
            <person name="Cichocki N."/>
            <person name="Clum A."/>
            <person name="Copeland A."/>
            <person name="Hainaut M."/>
            <person name="Haridas S."/>
            <person name="Labutti K."/>
            <person name="Lindquist E."/>
            <person name="Lipzen A."/>
            <person name="Khouja H.-R."/>
            <person name="Murat C."/>
            <person name="Ohm R."/>
            <person name="Olson A."/>
            <person name="Spatafora J."/>
            <person name="Veneault-Fourrey C."/>
            <person name="Henrissat B."/>
            <person name="Grigoriev I."/>
            <person name="Martin F."/>
            <person name="Perotto S."/>
        </authorList>
    </citation>
    <scope>NUCLEOTIDE SEQUENCE [LARGE SCALE GENOMIC DNA]</scope>
    <source>
        <strain evidence="4 5">F</strain>
    </source>
</reference>
<keyword evidence="2" id="KW-0472">Membrane</keyword>
<dbReference type="PANTHER" id="PTHR39466:SF1">
    <property type="entry name" value="RGS DOMAIN-CONTAINING PROTEIN"/>
    <property type="match status" value="1"/>
</dbReference>
<feature type="transmembrane region" description="Helical" evidence="2">
    <location>
        <begin position="352"/>
        <end position="375"/>
    </location>
</feature>
<evidence type="ECO:0000256" key="3">
    <source>
        <dbReference type="SAM" id="SignalP"/>
    </source>
</evidence>
<dbReference type="OrthoDB" id="3232309at2759"/>
<evidence type="ECO:0000313" key="4">
    <source>
        <dbReference type="EMBL" id="PMD33230.1"/>
    </source>
</evidence>
<dbReference type="PANTHER" id="PTHR39466">
    <property type="entry name" value="RGS DOMAIN-CONTAINING PROTEIN"/>
    <property type="match status" value="1"/>
</dbReference>
<dbReference type="SUPFAM" id="SSF48097">
    <property type="entry name" value="Regulator of G-protein signaling, RGS"/>
    <property type="match status" value="1"/>
</dbReference>
<sequence>MSSFHALLQAILRVLLFRPLPSTSTQVTSTALKTYRSIVQNAGSTFITIPPPVLSFDRILSNEAGYPVSRREFLTYLSDEKHTAENFQFFLFFLNYAELYNVLAVQRAHGLSPPFTEQDEKEVKHAVMAARRASRTSSTPSPTSQSNFTDFGVFTGPSSISSYTPPTSSGCDSSNPELTTSTSTFSANTQLSNEMEHCLTTYIRPHSTRELNLSDLDRALLLQAMQQSNHPDIFRLITKQLEPLLRASYLDFINTVIQCPSSSSINSLAIRIMGPALVISSLLVAVLVTLSNLRYEFRALLVPVLFCGVVTCFCVEREAFVWCGEGVEELLEEGGVGTGKGKGKRKREIRGVVVAQGLWAGVLAAGAFCLLFLLLPRGDKF</sequence>
<feature type="signal peptide" evidence="3">
    <location>
        <begin position="1"/>
        <end position="25"/>
    </location>
</feature>
<feature type="chain" id="PRO_5014327138" description="RGS domain-containing protein" evidence="3">
    <location>
        <begin position="26"/>
        <end position="381"/>
    </location>
</feature>
<dbReference type="AlphaFoldDB" id="A0A2J6R3Y3"/>
<proteinExistence type="predicted"/>
<feature type="region of interest" description="Disordered" evidence="1">
    <location>
        <begin position="162"/>
        <end position="182"/>
    </location>
</feature>
<feature type="compositionally biased region" description="Polar residues" evidence="1">
    <location>
        <begin position="170"/>
        <end position="182"/>
    </location>
</feature>
<name>A0A2J6R3Y3_HYAVF</name>
<feature type="transmembrane region" description="Helical" evidence="2">
    <location>
        <begin position="268"/>
        <end position="290"/>
    </location>
</feature>
<gene>
    <name evidence="4" type="ORF">L207DRAFT_571450</name>
</gene>
<keyword evidence="5" id="KW-1185">Reference proteome</keyword>
<dbReference type="InterPro" id="IPR036305">
    <property type="entry name" value="RGS_sf"/>
</dbReference>
<organism evidence="4 5">
    <name type="scientific">Hyaloscypha variabilis (strain UAMH 11265 / GT02V1 / F)</name>
    <name type="common">Meliniomyces variabilis</name>
    <dbReference type="NCBI Taxonomy" id="1149755"/>
    <lineage>
        <taxon>Eukaryota</taxon>
        <taxon>Fungi</taxon>
        <taxon>Dikarya</taxon>
        <taxon>Ascomycota</taxon>
        <taxon>Pezizomycotina</taxon>
        <taxon>Leotiomycetes</taxon>
        <taxon>Helotiales</taxon>
        <taxon>Hyaloscyphaceae</taxon>
        <taxon>Hyaloscypha</taxon>
        <taxon>Hyaloscypha variabilis</taxon>
    </lineage>
</organism>
<dbReference type="EMBL" id="KZ613956">
    <property type="protein sequence ID" value="PMD33230.1"/>
    <property type="molecule type" value="Genomic_DNA"/>
</dbReference>
<dbReference type="STRING" id="1149755.A0A2J6R3Y3"/>
<evidence type="ECO:0000256" key="2">
    <source>
        <dbReference type="SAM" id="Phobius"/>
    </source>
</evidence>
<protein>
    <recommendedName>
        <fullName evidence="6">RGS domain-containing protein</fullName>
    </recommendedName>
</protein>
<keyword evidence="2" id="KW-1133">Transmembrane helix</keyword>
<dbReference type="Gene3D" id="1.10.167.10">
    <property type="entry name" value="Regulator of G-protein Signalling 4, domain 2"/>
    <property type="match status" value="1"/>
</dbReference>
<evidence type="ECO:0000313" key="5">
    <source>
        <dbReference type="Proteomes" id="UP000235786"/>
    </source>
</evidence>